<dbReference type="RefSeq" id="WP_166665479.1">
    <property type="nucleotide sequence ID" value="NZ_SNWQ01000008.1"/>
</dbReference>
<organism evidence="2 3">
    <name type="scientific">Kribbella caucasensis</name>
    <dbReference type="NCBI Taxonomy" id="2512215"/>
    <lineage>
        <taxon>Bacteria</taxon>
        <taxon>Bacillati</taxon>
        <taxon>Actinomycetota</taxon>
        <taxon>Actinomycetes</taxon>
        <taxon>Propionibacteriales</taxon>
        <taxon>Kribbellaceae</taxon>
        <taxon>Kribbella</taxon>
    </lineage>
</organism>
<comment type="caution">
    <text evidence="2">The sequence shown here is derived from an EMBL/GenBank/DDBJ whole genome shotgun (WGS) entry which is preliminary data.</text>
</comment>
<reference evidence="2 3" key="1">
    <citation type="submission" date="2019-03" db="EMBL/GenBank/DDBJ databases">
        <title>Genomic Encyclopedia of Type Strains, Phase III (KMG-III): the genomes of soil and plant-associated and newly described type strains.</title>
        <authorList>
            <person name="Whitman W."/>
        </authorList>
    </citation>
    <scope>NUCLEOTIDE SEQUENCE [LARGE SCALE GENOMIC DNA]</scope>
    <source>
        <strain evidence="2 3">VKM Ac-2527</strain>
    </source>
</reference>
<protein>
    <recommendedName>
        <fullName evidence="4">LPXTG-motif cell wall-anchored protein</fullName>
    </recommendedName>
</protein>
<accession>A0A4R6KH08</accession>
<evidence type="ECO:0000256" key="1">
    <source>
        <dbReference type="SAM" id="Phobius"/>
    </source>
</evidence>
<feature type="transmembrane region" description="Helical" evidence="1">
    <location>
        <begin position="26"/>
        <end position="45"/>
    </location>
</feature>
<evidence type="ECO:0008006" key="4">
    <source>
        <dbReference type="Google" id="ProtNLM"/>
    </source>
</evidence>
<evidence type="ECO:0000313" key="2">
    <source>
        <dbReference type="EMBL" id="TDO47744.1"/>
    </source>
</evidence>
<dbReference type="AlphaFoldDB" id="A0A4R6KH08"/>
<keyword evidence="1" id="KW-0812">Transmembrane</keyword>
<gene>
    <name evidence="2" type="ORF">EV643_10850</name>
</gene>
<name>A0A4R6KH08_9ACTN</name>
<dbReference type="Proteomes" id="UP000295388">
    <property type="component" value="Unassembled WGS sequence"/>
</dbReference>
<dbReference type="EMBL" id="SNWQ01000008">
    <property type="protein sequence ID" value="TDO47744.1"/>
    <property type="molecule type" value="Genomic_DNA"/>
</dbReference>
<sequence length="52" mass="5711">MLILLILLLVLWLVLTIVGFAVEGLVWLGIIGIVLFLGTGAIGFVRRKAIHR</sequence>
<keyword evidence="1" id="KW-0472">Membrane</keyword>
<keyword evidence="3" id="KW-1185">Reference proteome</keyword>
<keyword evidence="1" id="KW-1133">Transmembrane helix</keyword>
<evidence type="ECO:0000313" key="3">
    <source>
        <dbReference type="Proteomes" id="UP000295388"/>
    </source>
</evidence>
<proteinExistence type="predicted"/>